<evidence type="ECO:0000313" key="3">
    <source>
        <dbReference type="Proteomes" id="UP000054477"/>
    </source>
</evidence>
<evidence type="ECO:0000313" key="2">
    <source>
        <dbReference type="EMBL" id="KIJ96178.1"/>
    </source>
</evidence>
<keyword evidence="3" id="KW-1185">Reference proteome</keyword>
<feature type="chain" id="PRO_5005173207" evidence="1">
    <location>
        <begin position="18"/>
        <end position="100"/>
    </location>
</feature>
<dbReference type="AlphaFoldDB" id="A0A0C9X4E7"/>
<reference evidence="3" key="2">
    <citation type="submission" date="2015-01" db="EMBL/GenBank/DDBJ databases">
        <title>Evolutionary Origins and Diversification of the Mycorrhizal Mutualists.</title>
        <authorList>
            <consortium name="DOE Joint Genome Institute"/>
            <consortium name="Mycorrhizal Genomics Consortium"/>
            <person name="Kohler A."/>
            <person name="Kuo A."/>
            <person name="Nagy L.G."/>
            <person name="Floudas D."/>
            <person name="Copeland A."/>
            <person name="Barry K.W."/>
            <person name="Cichocki N."/>
            <person name="Veneault-Fourrey C."/>
            <person name="LaButti K."/>
            <person name="Lindquist E.A."/>
            <person name="Lipzen A."/>
            <person name="Lundell T."/>
            <person name="Morin E."/>
            <person name="Murat C."/>
            <person name="Riley R."/>
            <person name="Ohm R."/>
            <person name="Sun H."/>
            <person name="Tunlid A."/>
            <person name="Henrissat B."/>
            <person name="Grigoriev I.V."/>
            <person name="Hibbett D.S."/>
            <person name="Martin F."/>
        </authorList>
    </citation>
    <scope>NUCLEOTIDE SEQUENCE [LARGE SCALE GENOMIC DNA]</scope>
    <source>
        <strain evidence="3">LaAM-08-1</strain>
    </source>
</reference>
<proteinExistence type="predicted"/>
<name>A0A0C9X4E7_9AGAR</name>
<reference evidence="2 3" key="1">
    <citation type="submission" date="2014-04" db="EMBL/GenBank/DDBJ databases">
        <authorList>
            <consortium name="DOE Joint Genome Institute"/>
            <person name="Kuo A."/>
            <person name="Kohler A."/>
            <person name="Nagy L.G."/>
            <person name="Floudas D."/>
            <person name="Copeland A."/>
            <person name="Barry K.W."/>
            <person name="Cichocki N."/>
            <person name="Veneault-Fourrey C."/>
            <person name="LaButti K."/>
            <person name="Lindquist E.A."/>
            <person name="Lipzen A."/>
            <person name="Lundell T."/>
            <person name="Morin E."/>
            <person name="Murat C."/>
            <person name="Sun H."/>
            <person name="Tunlid A."/>
            <person name="Henrissat B."/>
            <person name="Grigoriev I.V."/>
            <person name="Hibbett D.S."/>
            <person name="Martin F."/>
            <person name="Nordberg H.P."/>
            <person name="Cantor M.N."/>
            <person name="Hua S.X."/>
        </authorList>
    </citation>
    <scope>NUCLEOTIDE SEQUENCE [LARGE SCALE GENOMIC DNA]</scope>
    <source>
        <strain evidence="2 3">LaAM-08-1</strain>
    </source>
</reference>
<dbReference type="HOGENOM" id="CLU_2306576_0_0_1"/>
<sequence length="100" mass="11630">MLFSLLYCCPNFWLLAPSCLNLIHRIYENLTLRDCARPSDSLAKVTRCSKCAVELDCLLLGTDVQSNTCQASFVRQIFQYQIRMGKRCHDLRLFKTQSYK</sequence>
<dbReference type="Proteomes" id="UP000054477">
    <property type="component" value="Unassembled WGS sequence"/>
</dbReference>
<keyword evidence="1" id="KW-0732">Signal</keyword>
<gene>
    <name evidence="2" type="ORF">K443DRAFT_293858</name>
</gene>
<organism evidence="2 3">
    <name type="scientific">Laccaria amethystina LaAM-08-1</name>
    <dbReference type="NCBI Taxonomy" id="1095629"/>
    <lineage>
        <taxon>Eukaryota</taxon>
        <taxon>Fungi</taxon>
        <taxon>Dikarya</taxon>
        <taxon>Basidiomycota</taxon>
        <taxon>Agaricomycotina</taxon>
        <taxon>Agaricomycetes</taxon>
        <taxon>Agaricomycetidae</taxon>
        <taxon>Agaricales</taxon>
        <taxon>Agaricineae</taxon>
        <taxon>Hydnangiaceae</taxon>
        <taxon>Laccaria</taxon>
    </lineage>
</organism>
<dbReference type="EMBL" id="KN838730">
    <property type="protein sequence ID" value="KIJ96178.1"/>
    <property type="molecule type" value="Genomic_DNA"/>
</dbReference>
<accession>A0A0C9X4E7</accession>
<feature type="signal peptide" evidence="1">
    <location>
        <begin position="1"/>
        <end position="17"/>
    </location>
</feature>
<protein>
    <submittedName>
        <fullName evidence="2">Unplaced genomic scaffold K443scaffold_195, whole genome shotgun sequence</fullName>
    </submittedName>
</protein>
<evidence type="ECO:0000256" key="1">
    <source>
        <dbReference type="SAM" id="SignalP"/>
    </source>
</evidence>